<gene>
    <name evidence="1" type="ORF">E1161_23790</name>
</gene>
<evidence type="ECO:0000313" key="2">
    <source>
        <dbReference type="Proteomes" id="UP000294744"/>
    </source>
</evidence>
<dbReference type="PANTHER" id="PTHR36221:SF1">
    <property type="entry name" value="DUF742 DOMAIN-CONTAINING PROTEIN"/>
    <property type="match status" value="1"/>
</dbReference>
<dbReference type="Pfam" id="PF05331">
    <property type="entry name" value="DUF742"/>
    <property type="match status" value="1"/>
</dbReference>
<reference evidence="1 2" key="1">
    <citation type="submission" date="2019-03" db="EMBL/GenBank/DDBJ databases">
        <title>Draft genome sequences of novel Actinobacteria.</title>
        <authorList>
            <person name="Sahin N."/>
            <person name="Ay H."/>
            <person name="Saygin H."/>
        </authorList>
    </citation>
    <scope>NUCLEOTIDE SEQUENCE [LARGE SCALE GENOMIC DNA]</scope>
    <source>
        <strain evidence="1 2">16K404</strain>
    </source>
</reference>
<organism evidence="1 2">
    <name type="scientific">Saccharopolyspora aridisoli</name>
    <dbReference type="NCBI Taxonomy" id="2530385"/>
    <lineage>
        <taxon>Bacteria</taxon>
        <taxon>Bacillati</taxon>
        <taxon>Actinomycetota</taxon>
        <taxon>Actinomycetes</taxon>
        <taxon>Pseudonocardiales</taxon>
        <taxon>Pseudonocardiaceae</taxon>
        <taxon>Saccharopolyspora</taxon>
    </lineage>
</organism>
<dbReference type="AlphaFoldDB" id="A0A4R4UEM0"/>
<proteinExistence type="predicted"/>
<protein>
    <submittedName>
        <fullName evidence="1">DUF742 domain-containing protein</fullName>
    </submittedName>
</protein>
<evidence type="ECO:0000313" key="1">
    <source>
        <dbReference type="EMBL" id="TDC88386.1"/>
    </source>
</evidence>
<dbReference type="Proteomes" id="UP000294744">
    <property type="component" value="Unassembled WGS sequence"/>
</dbReference>
<name>A0A4R4UEM0_9PSEU</name>
<sequence>MKRGERALVRPHVVTRGRARPSRNTFEMDTQVYAVREAPTGTAGPEMRRVLRLCRDGATPVAEIAGHLELPLSVTKVLLGDLLDSGHIVTRSAQHDLEAPDMGLLQDVLDGLRASL</sequence>
<dbReference type="RefSeq" id="WP_132626955.1">
    <property type="nucleotide sequence ID" value="NZ_SMKV01000043.1"/>
</dbReference>
<dbReference type="InterPro" id="IPR007995">
    <property type="entry name" value="DUF742"/>
</dbReference>
<dbReference type="OrthoDB" id="3534386at2"/>
<comment type="caution">
    <text evidence="1">The sequence shown here is derived from an EMBL/GenBank/DDBJ whole genome shotgun (WGS) entry which is preliminary data.</text>
</comment>
<accession>A0A4R4UEM0</accession>
<keyword evidence="2" id="KW-1185">Reference proteome</keyword>
<dbReference type="EMBL" id="SMKV01000043">
    <property type="protein sequence ID" value="TDC88386.1"/>
    <property type="molecule type" value="Genomic_DNA"/>
</dbReference>
<dbReference type="PANTHER" id="PTHR36221">
    <property type="entry name" value="DUF742 DOMAIN-CONTAINING PROTEIN"/>
    <property type="match status" value="1"/>
</dbReference>